<dbReference type="Proteomes" id="UP001186974">
    <property type="component" value="Unassembled WGS sequence"/>
</dbReference>
<sequence length="448" mass="49912">DQPLLRLPTELLRRNEKSAQLLIEKTQNDTLKSLKAASETAISSSKRSPDTSTAAVAALDSTITRLNNLKRKLSALNESNGNVMQSSGARLQHLDDLYSIPSLADVKYDEWSRVRLDRLLVDYLLRHGYVESAKKLASEKNIERLVSVEVEEFEACGKIERSLREGELKDALQWCQDNKKELRKLGVSTVIQSFQASTAPAMTMRICWEESDMSLFQSNLEFELRLQQYIELLRNGNAPEAAMHARKFLAGHQDTSFVLQAAGLLCFPPDTPAEPYRTLYSRDRYTHLSSLFLKTHHTLFSLPPRPLLHIALSAGLSALKTPACHSSTLSSTGSNPASAAHDHHSSSASTFSPTSTQDSTSASMTMLNAICPICSTELNELARNVPYAHHTKSYVEPDPVVLPNGRIYGRRRLEEVNEKVGSRDGEVRDPMDLGTVFGWDDVRKVFIS</sequence>
<feature type="non-terminal residue" evidence="1">
    <location>
        <position position="1"/>
    </location>
</feature>
<keyword evidence="2" id="KW-1185">Reference proteome</keyword>
<evidence type="ECO:0000313" key="2">
    <source>
        <dbReference type="Proteomes" id="UP001186974"/>
    </source>
</evidence>
<accession>A0ACC3D8E3</accession>
<organism evidence="1 2">
    <name type="scientific">Coniosporium uncinatum</name>
    <dbReference type="NCBI Taxonomy" id="93489"/>
    <lineage>
        <taxon>Eukaryota</taxon>
        <taxon>Fungi</taxon>
        <taxon>Dikarya</taxon>
        <taxon>Ascomycota</taxon>
        <taxon>Pezizomycotina</taxon>
        <taxon>Dothideomycetes</taxon>
        <taxon>Dothideomycetes incertae sedis</taxon>
        <taxon>Coniosporium</taxon>
    </lineage>
</organism>
<reference evidence="1" key="1">
    <citation type="submission" date="2024-09" db="EMBL/GenBank/DDBJ databases">
        <title>Black Yeasts Isolated from many extreme environments.</title>
        <authorList>
            <person name="Coleine C."/>
            <person name="Stajich J.E."/>
            <person name="Selbmann L."/>
        </authorList>
    </citation>
    <scope>NUCLEOTIDE SEQUENCE</scope>
    <source>
        <strain evidence="1">CCFEE 5737</strain>
    </source>
</reference>
<protein>
    <submittedName>
        <fullName evidence="1">Uncharacterized protein</fullName>
    </submittedName>
</protein>
<name>A0ACC3D8E3_9PEZI</name>
<comment type="caution">
    <text evidence="1">The sequence shown here is derived from an EMBL/GenBank/DDBJ whole genome shotgun (WGS) entry which is preliminary data.</text>
</comment>
<proteinExistence type="predicted"/>
<dbReference type="EMBL" id="JAWDJW010006896">
    <property type="protein sequence ID" value="KAK3063324.1"/>
    <property type="molecule type" value="Genomic_DNA"/>
</dbReference>
<evidence type="ECO:0000313" key="1">
    <source>
        <dbReference type="EMBL" id="KAK3063324.1"/>
    </source>
</evidence>
<gene>
    <name evidence="1" type="ORF">LTS18_001324</name>
</gene>